<comment type="pathway">
    <text evidence="9">Isoprenoid biosynthesis; isopentenyl diphosphate biosynthesis via mevalonate pathway; isopentenyl diphosphate from (R)-mevalonate: step 1/3.</text>
</comment>
<evidence type="ECO:0000256" key="1">
    <source>
        <dbReference type="ARBA" id="ARBA00022490"/>
    </source>
</evidence>
<dbReference type="GO" id="GO:0005737">
    <property type="term" value="C:cytoplasm"/>
    <property type="evidence" value="ECO:0007669"/>
    <property type="project" value="InterPro"/>
</dbReference>
<dbReference type="InterPro" id="IPR013750">
    <property type="entry name" value="GHMP_kinase_C_dom"/>
</dbReference>
<keyword evidence="7" id="KW-0460">Magnesium</keyword>
<accession>A0AAU2JXB8</accession>
<evidence type="ECO:0000259" key="11">
    <source>
        <dbReference type="Pfam" id="PF00288"/>
    </source>
</evidence>
<protein>
    <submittedName>
        <fullName evidence="13">Phosphomevalonate kinase</fullName>
        <ecNumber evidence="13">2.7.4.2</ecNumber>
    </submittedName>
</protein>
<dbReference type="PANTHER" id="PTHR43290:SF2">
    <property type="entry name" value="MEVALONATE KINASE"/>
    <property type="match status" value="1"/>
</dbReference>
<feature type="domain" description="GHMP kinase N-terminal" evidence="11">
    <location>
        <begin position="90"/>
        <end position="179"/>
    </location>
</feature>
<evidence type="ECO:0000256" key="5">
    <source>
        <dbReference type="ARBA" id="ARBA00022777"/>
    </source>
</evidence>
<evidence type="ECO:0000256" key="8">
    <source>
        <dbReference type="ARBA" id="ARBA00023098"/>
    </source>
</evidence>
<dbReference type="AlphaFoldDB" id="A0AAU2JXB8"/>
<evidence type="ECO:0000313" key="13">
    <source>
        <dbReference type="EMBL" id="WTU77443.1"/>
    </source>
</evidence>
<dbReference type="InterPro" id="IPR036554">
    <property type="entry name" value="GHMP_kinase_C_sf"/>
</dbReference>
<dbReference type="Pfam" id="PF08544">
    <property type="entry name" value="GHMP_kinases_C"/>
    <property type="match status" value="1"/>
</dbReference>
<proteinExistence type="predicted"/>
<dbReference type="Gene3D" id="3.30.70.890">
    <property type="entry name" value="GHMP kinase, C-terminal domain"/>
    <property type="match status" value="1"/>
</dbReference>
<evidence type="ECO:0000256" key="4">
    <source>
        <dbReference type="ARBA" id="ARBA00022741"/>
    </source>
</evidence>
<dbReference type="InterPro" id="IPR020568">
    <property type="entry name" value="Ribosomal_Su5_D2-typ_SF"/>
</dbReference>
<keyword evidence="1" id="KW-0963">Cytoplasm</keyword>
<dbReference type="Gene3D" id="3.30.230.10">
    <property type="match status" value="1"/>
</dbReference>
<sequence length="394" mass="40935">MPGTVTHSAPGKLFIAGEYAVLEPGQPAIVIAVDRYVTVEASTPETGDVVLATDLLTREVHLQRTRTGLRPTDPADIEHLTGALAHLVSVVETVDRLRAELALAPLPVRLTVRSTLHETGVKIGLGSSGAVTVATVAALADFYTLSLTPELRFRLAMLAGIRVDAGASGGDLAASTWGGWLSYQAPDRTLLLHSLKREGVLGTLYATWPGLAVRGLRPPTTLALHIGWCGKPASTSAHIVRLNRTGLRSTPSFGRFLEASHSCVTTAIHALQDDSPDTLLSAVHKARTLLAGLDADTQLGIFTSRLNDLCAAAQACGGAGKPSGAGGGDCGIAFLPHTVPAHTLHTRWQTAGITPLALQATATVHPSAESASLAGPDPAPGPGSVRLLDQGRSR</sequence>
<reference evidence="13" key="1">
    <citation type="submission" date="2022-10" db="EMBL/GenBank/DDBJ databases">
        <title>The complete genomes of actinobacterial strains from the NBC collection.</title>
        <authorList>
            <person name="Joergensen T.S."/>
            <person name="Alvarez Arevalo M."/>
            <person name="Sterndorff E.B."/>
            <person name="Faurdal D."/>
            <person name="Vuksanovic O."/>
            <person name="Mourched A.-S."/>
            <person name="Charusanti P."/>
            <person name="Shaw S."/>
            <person name="Blin K."/>
            <person name="Weber T."/>
        </authorList>
    </citation>
    <scope>NUCLEOTIDE SEQUENCE</scope>
    <source>
        <strain evidence="13">NBC_00049</strain>
    </source>
</reference>
<feature type="region of interest" description="Disordered" evidence="10">
    <location>
        <begin position="367"/>
        <end position="394"/>
    </location>
</feature>
<dbReference type="InterPro" id="IPR006204">
    <property type="entry name" value="GHMP_kinase_N_dom"/>
</dbReference>
<dbReference type="InterPro" id="IPR006205">
    <property type="entry name" value="Mev_gal_kin"/>
</dbReference>
<keyword evidence="6" id="KW-0067">ATP-binding</keyword>
<dbReference type="InterPro" id="IPR005917">
    <property type="entry name" value="Pmev_kinase_bact"/>
</dbReference>
<dbReference type="PRINTS" id="PR00959">
    <property type="entry name" value="MEVGALKINASE"/>
</dbReference>
<evidence type="ECO:0000256" key="6">
    <source>
        <dbReference type="ARBA" id="ARBA00022840"/>
    </source>
</evidence>
<evidence type="ECO:0000259" key="12">
    <source>
        <dbReference type="Pfam" id="PF08544"/>
    </source>
</evidence>
<dbReference type="SUPFAM" id="SSF55060">
    <property type="entry name" value="GHMP Kinase, C-terminal domain"/>
    <property type="match status" value="1"/>
</dbReference>
<evidence type="ECO:0000256" key="3">
    <source>
        <dbReference type="ARBA" id="ARBA00022679"/>
    </source>
</evidence>
<feature type="domain" description="GHMP kinase C-terminal" evidence="12">
    <location>
        <begin position="293"/>
        <end position="350"/>
    </location>
</feature>
<dbReference type="GO" id="GO:0008299">
    <property type="term" value="P:isoprenoid biosynthetic process"/>
    <property type="evidence" value="ECO:0007669"/>
    <property type="project" value="InterPro"/>
</dbReference>
<dbReference type="NCBIfam" id="TIGR01220">
    <property type="entry name" value="Pmev_kin_Gr_pos"/>
    <property type="match status" value="1"/>
</dbReference>
<dbReference type="EC" id="2.7.4.2" evidence="13"/>
<dbReference type="PANTHER" id="PTHR43290">
    <property type="entry name" value="MEVALONATE KINASE"/>
    <property type="match status" value="1"/>
</dbReference>
<keyword evidence="4" id="KW-0547">Nucleotide-binding</keyword>
<dbReference type="Pfam" id="PF00288">
    <property type="entry name" value="GHMP_kinases_N"/>
    <property type="match status" value="1"/>
</dbReference>
<evidence type="ECO:0000256" key="10">
    <source>
        <dbReference type="SAM" id="MobiDB-lite"/>
    </source>
</evidence>
<organism evidence="13">
    <name type="scientific">Streptomyces sp. NBC_00049</name>
    <dbReference type="NCBI Taxonomy" id="2903617"/>
    <lineage>
        <taxon>Bacteria</taxon>
        <taxon>Bacillati</taxon>
        <taxon>Actinomycetota</taxon>
        <taxon>Actinomycetes</taxon>
        <taxon>Kitasatosporales</taxon>
        <taxon>Streptomycetaceae</taxon>
        <taxon>Streptomyces</taxon>
    </lineage>
</organism>
<name>A0AAU2JXB8_9ACTN</name>
<keyword evidence="2" id="KW-0444">Lipid biosynthesis</keyword>
<evidence type="ECO:0000256" key="2">
    <source>
        <dbReference type="ARBA" id="ARBA00022516"/>
    </source>
</evidence>
<keyword evidence="5 13" id="KW-0418">Kinase</keyword>
<dbReference type="InterPro" id="IPR014721">
    <property type="entry name" value="Ribsml_uS5_D2-typ_fold_subgr"/>
</dbReference>
<dbReference type="EMBL" id="CP108264">
    <property type="protein sequence ID" value="WTU77443.1"/>
    <property type="molecule type" value="Genomic_DNA"/>
</dbReference>
<keyword evidence="3 13" id="KW-0808">Transferase</keyword>
<dbReference type="GO" id="GO:0004631">
    <property type="term" value="F:phosphomevalonate kinase activity"/>
    <property type="evidence" value="ECO:0007669"/>
    <property type="project" value="UniProtKB-EC"/>
</dbReference>
<evidence type="ECO:0000256" key="9">
    <source>
        <dbReference type="ARBA" id="ARBA00029438"/>
    </source>
</evidence>
<gene>
    <name evidence="13" type="ORF">OG327_31240</name>
</gene>
<dbReference type="GO" id="GO:0005524">
    <property type="term" value="F:ATP binding"/>
    <property type="evidence" value="ECO:0007669"/>
    <property type="project" value="UniProtKB-KW"/>
</dbReference>
<keyword evidence="8" id="KW-0443">Lipid metabolism</keyword>
<evidence type="ECO:0000256" key="7">
    <source>
        <dbReference type="ARBA" id="ARBA00022842"/>
    </source>
</evidence>
<dbReference type="GO" id="GO:0004496">
    <property type="term" value="F:mevalonate kinase activity"/>
    <property type="evidence" value="ECO:0007669"/>
    <property type="project" value="InterPro"/>
</dbReference>
<dbReference type="SUPFAM" id="SSF54211">
    <property type="entry name" value="Ribosomal protein S5 domain 2-like"/>
    <property type="match status" value="1"/>
</dbReference>